<evidence type="ECO:0000313" key="4">
    <source>
        <dbReference type="EMBL" id="CAB4898143.1"/>
    </source>
</evidence>
<dbReference type="GO" id="GO:0030288">
    <property type="term" value="C:outer membrane-bounded periplasmic space"/>
    <property type="evidence" value="ECO:0007669"/>
    <property type="project" value="TreeGrafter"/>
</dbReference>
<dbReference type="CDD" id="cd19995">
    <property type="entry name" value="PBP1_ABC_xylose_binding-like"/>
    <property type="match status" value="1"/>
</dbReference>
<organism evidence="4">
    <name type="scientific">freshwater metagenome</name>
    <dbReference type="NCBI Taxonomy" id="449393"/>
    <lineage>
        <taxon>unclassified sequences</taxon>
        <taxon>metagenomes</taxon>
        <taxon>ecological metagenomes</taxon>
    </lineage>
</organism>
<proteinExistence type="predicted"/>
<dbReference type="Pfam" id="PF13407">
    <property type="entry name" value="Peripla_BP_4"/>
    <property type="match status" value="1"/>
</dbReference>
<dbReference type="InterPro" id="IPR025997">
    <property type="entry name" value="SBP_2_dom"/>
</dbReference>
<name>A0A6J7G2D3_9ZZZZ</name>
<dbReference type="PROSITE" id="PS51257">
    <property type="entry name" value="PROKAR_LIPOPROTEIN"/>
    <property type="match status" value="1"/>
</dbReference>
<dbReference type="Gene3D" id="3.40.50.2300">
    <property type="match status" value="2"/>
</dbReference>
<gene>
    <name evidence="4" type="ORF">UFOPK3564_00420</name>
</gene>
<dbReference type="GO" id="GO:0030246">
    <property type="term" value="F:carbohydrate binding"/>
    <property type="evidence" value="ECO:0007669"/>
    <property type="project" value="TreeGrafter"/>
</dbReference>
<keyword evidence="2" id="KW-0732">Signal</keyword>
<evidence type="ECO:0000259" key="3">
    <source>
        <dbReference type="Pfam" id="PF13407"/>
    </source>
</evidence>
<sequence length="377" mass="38457">MSSKTLRTALTIGSILPVALGLAACGSDDSGSDSGSSSTAASGGGGGKKIALLLPESKTARYEAQDRPGFTNALKALCADCEVIYSNADQDASKQQSQAESAITNGADVLVLDPVDAASAGAMVTRAKQSNIPVISYDRLIADAPVDYYISFNNEKVGQLQGQSLVKALGDPKGKSIVMINGAPTDSNAAMFKKGAHSVLDASGVKIAKEYDTPDWSPDKAQTQMEQAITAVGKDNIDGVYAANDGTGGGAIAAMKGAGIDPTKVPVTGQDAELAGIQRILLGEQFMTVYKAPKPETEAAAKLAYALATGKGAPAGLINGETDNGAGMVKSVLLDPVAVTKDNIKDTVVADGTYTTAQLCKGKYASACEAVGLSEVR</sequence>
<protein>
    <submittedName>
        <fullName evidence="4">Unannotated protein</fullName>
    </submittedName>
</protein>
<dbReference type="InterPro" id="IPR050555">
    <property type="entry name" value="Bact_Solute-Bind_Prot2"/>
</dbReference>
<evidence type="ECO:0000256" key="2">
    <source>
        <dbReference type="ARBA" id="ARBA00022729"/>
    </source>
</evidence>
<dbReference type="EMBL" id="CAFBMK010000013">
    <property type="protein sequence ID" value="CAB4898143.1"/>
    <property type="molecule type" value="Genomic_DNA"/>
</dbReference>
<comment type="subcellular location">
    <subcellularLocation>
        <location evidence="1">Cell envelope</location>
    </subcellularLocation>
</comment>
<reference evidence="4" key="1">
    <citation type="submission" date="2020-05" db="EMBL/GenBank/DDBJ databases">
        <authorList>
            <person name="Chiriac C."/>
            <person name="Salcher M."/>
            <person name="Ghai R."/>
            <person name="Kavagutti S V."/>
        </authorList>
    </citation>
    <scope>NUCLEOTIDE SEQUENCE</scope>
</reference>
<feature type="domain" description="Periplasmic binding protein" evidence="3">
    <location>
        <begin position="50"/>
        <end position="311"/>
    </location>
</feature>
<dbReference type="PANTHER" id="PTHR30036">
    <property type="entry name" value="D-XYLOSE-BINDING PERIPLASMIC PROTEIN"/>
    <property type="match status" value="1"/>
</dbReference>
<accession>A0A6J7G2D3</accession>
<dbReference type="InterPro" id="IPR028082">
    <property type="entry name" value="Peripla_BP_I"/>
</dbReference>
<dbReference type="PANTHER" id="PTHR30036:SF1">
    <property type="entry name" value="D-XYLOSE-BINDING PERIPLASMIC PROTEIN"/>
    <property type="match status" value="1"/>
</dbReference>
<evidence type="ECO:0000256" key="1">
    <source>
        <dbReference type="ARBA" id="ARBA00004196"/>
    </source>
</evidence>
<dbReference type="AlphaFoldDB" id="A0A6J7G2D3"/>
<dbReference type="SUPFAM" id="SSF53822">
    <property type="entry name" value="Periplasmic binding protein-like I"/>
    <property type="match status" value="1"/>
</dbReference>